<gene>
    <name evidence="2" type="ORF">JTZ10_00035</name>
</gene>
<dbReference type="SUPFAM" id="SSF53335">
    <property type="entry name" value="S-adenosyl-L-methionine-dependent methyltransferases"/>
    <property type="match status" value="1"/>
</dbReference>
<dbReference type="Pfam" id="PF02384">
    <property type="entry name" value="N6_Mtase"/>
    <property type="match status" value="1"/>
</dbReference>
<keyword evidence="2" id="KW-0808">Transferase</keyword>
<dbReference type="Gene3D" id="3.40.50.150">
    <property type="entry name" value="Vaccinia Virus protein VP39"/>
    <property type="match status" value="1"/>
</dbReference>
<accession>A0AAW4FYZ2</accession>
<dbReference type="CDD" id="cd02440">
    <property type="entry name" value="AdoMet_MTases"/>
    <property type="match status" value="1"/>
</dbReference>
<evidence type="ECO:0000259" key="1">
    <source>
        <dbReference type="Pfam" id="PF02384"/>
    </source>
</evidence>
<dbReference type="RefSeq" id="WP_204717094.1">
    <property type="nucleotide sequence ID" value="NZ_JAFFGU010000001.1"/>
</dbReference>
<dbReference type="AlphaFoldDB" id="A0AAW4FYZ2"/>
<protein>
    <submittedName>
        <fullName evidence="2">N-6 DNA methylase</fullName>
    </submittedName>
</protein>
<organism evidence="2 3">
    <name type="scientific">Gordonia rubripertincta</name>
    <name type="common">Rhodococcus corallinus</name>
    <dbReference type="NCBI Taxonomy" id="36822"/>
    <lineage>
        <taxon>Bacteria</taxon>
        <taxon>Bacillati</taxon>
        <taxon>Actinomycetota</taxon>
        <taxon>Actinomycetes</taxon>
        <taxon>Mycobacteriales</taxon>
        <taxon>Gordoniaceae</taxon>
        <taxon>Gordonia</taxon>
    </lineage>
</organism>
<reference evidence="2" key="1">
    <citation type="submission" date="2021-02" db="EMBL/GenBank/DDBJ databases">
        <title>Taxonomy, biology and ecology of Rhodococcus bacteria occurring in California pistachio and other woody hosts as revealed by genome sequence analyses.</title>
        <authorList>
            <person name="Riely B."/>
            <person name="Gai Y."/>
        </authorList>
    </citation>
    <scope>NUCLEOTIDE SEQUENCE</scope>
    <source>
        <strain evidence="2">BP-295</strain>
    </source>
</reference>
<sequence>MIRERLVAAGYQVVQINSAIGEDKTTRADLIAWANDGEGSLVPWAAVEVKRGPRARQALALQSLIRVRDLAGTVEHYAVLNGDWFKADRGLRSLEPIDEPTPPEHGVGSFLRHRELATSLVLDRLAYDDRRAGDSGNRTLPATEVFANTAIPGIDVPGAGFVHVAPDVLWQARRDALVQWAARVSKGSPITSEPVIAHAVAELGATRLGGVALDPFCGTGSFLWEALDHALLNDGLTQFIGLELDNRLAELADQIGQAALLPVQIERCDSFSHPIRESDLILSAPPVAVRLPQPRTLANGEATNDVTTAAVDLCVQALRPGGRAVLHLPASFTYTTSCESYRQFLASNYRVAAVIGLPSGAMISTSIRSILLVIDNADPGDTFVAQLGEDWIAQLGSEGAALRAAVSHVDRSTEMV</sequence>
<dbReference type="InterPro" id="IPR029063">
    <property type="entry name" value="SAM-dependent_MTases_sf"/>
</dbReference>
<dbReference type="GO" id="GO:0032259">
    <property type="term" value="P:methylation"/>
    <property type="evidence" value="ECO:0007669"/>
    <property type="project" value="UniProtKB-KW"/>
</dbReference>
<dbReference type="Proteomes" id="UP001195196">
    <property type="component" value="Unassembled WGS sequence"/>
</dbReference>
<dbReference type="GO" id="GO:0003677">
    <property type="term" value="F:DNA binding"/>
    <property type="evidence" value="ECO:0007669"/>
    <property type="project" value="InterPro"/>
</dbReference>
<feature type="domain" description="DNA methylase adenine-specific" evidence="1">
    <location>
        <begin position="198"/>
        <end position="376"/>
    </location>
</feature>
<evidence type="ECO:0000313" key="3">
    <source>
        <dbReference type="Proteomes" id="UP001195196"/>
    </source>
</evidence>
<proteinExistence type="predicted"/>
<keyword evidence="2" id="KW-0489">Methyltransferase</keyword>
<dbReference type="GO" id="GO:0008170">
    <property type="term" value="F:N-methyltransferase activity"/>
    <property type="evidence" value="ECO:0007669"/>
    <property type="project" value="InterPro"/>
</dbReference>
<comment type="caution">
    <text evidence="2">The sequence shown here is derived from an EMBL/GenBank/DDBJ whole genome shotgun (WGS) entry which is preliminary data.</text>
</comment>
<dbReference type="PRINTS" id="PR00507">
    <property type="entry name" value="N12N6MTFRASE"/>
</dbReference>
<dbReference type="EMBL" id="JAFFGU010000001">
    <property type="protein sequence ID" value="MBM7276135.1"/>
    <property type="molecule type" value="Genomic_DNA"/>
</dbReference>
<dbReference type="InterPro" id="IPR003356">
    <property type="entry name" value="DNA_methylase_A-5"/>
</dbReference>
<evidence type="ECO:0000313" key="2">
    <source>
        <dbReference type="EMBL" id="MBM7276135.1"/>
    </source>
</evidence>
<name>A0AAW4FYZ2_GORRU</name>